<dbReference type="GeneTree" id="ENSGT00390000014725"/>
<feature type="compositionally biased region" description="Polar residues" evidence="1">
    <location>
        <begin position="83"/>
        <end position="99"/>
    </location>
</feature>
<evidence type="ECO:0000313" key="5">
    <source>
        <dbReference type="Proteomes" id="UP000265080"/>
    </source>
</evidence>
<dbReference type="GO" id="GO:1990071">
    <property type="term" value="C:TRAPPII protein complex"/>
    <property type="evidence" value="ECO:0007669"/>
    <property type="project" value="TreeGrafter"/>
</dbReference>
<dbReference type="InterPro" id="IPR055453">
    <property type="entry name" value="TRAPP14_N"/>
</dbReference>
<evidence type="ECO:0000256" key="1">
    <source>
        <dbReference type="SAM" id="MobiDB-lite"/>
    </source>
</evidence>
<dbReference type="GO" id="GO:0060271">
    <property type="term" value="P:cilium assembly"/>
    <property type="evidence" value="ECO:0007669"/>
    <property type="project" value="Ensembl"/>
</dbReference>
<feature type="compositionally biased region" description="Low complexity" evidence="1">
    <location>
        <begin position="483"/>
        <end position="507"/>
    </location>
</feature>
<reference evidence="4" key="2">
    <citation type="submission" date="2025-08" db="UniProtKB">
        <authorList>
            <consortium name="Ensembl"/>
        </authorList>
    </citation>
    <scope>IDENTIFICATION</scope>
</reference>
<dbReference type="Proteomes" id="UP000265080">
    <property type="component" value="Chromosome 23"/>
</dbReference>
<dbReference type="GO" id="GO:0043014">
    <property type="term" value="F:alpha-tubulin binding"/>
    <property type="evidence" value="ECO:0007669"/>
    <property type="project" value="InterPro"/>
</dbReference>
<evidence type="ECO:0000313" key="4">
    <source>
        <dbReference type="Ensembl" id="ENSAPEP00000015258.1"/>
    </source>
</evidence>
<dbReference type="InterPro" id="IPR031626">
    <property type="entry name" value="TRAPPC14"/>
</dbReference>
<proteinExistence type="predicted"/>
<dbReference type="Ensembl" id="ENSAPET00000015652.1">
    <property type="protein sequence ID" value="ENSAPEP00000015258.1"/>
    <property type="gene ID" value="ENSAPEG00000010873.1"/>
</dbReference>
<dbReference type="InterPro" id="IPR055452">
    <property type="entry name" value="TRAPP14_C"/>
</dbReference>
<accession>A0A3P8SSN1</accession>
<feature type="region of interest" description="Disordered" evidence="1">
    <location>
        <begin position="482"/>
        <end position="511"/>
    </location>
</feature>
<dbReference type="PANTHER" id="PTHR16096">
    <property type="entry name" value="MICROTUBULE-ASSOCIATED PROTEIN 11"/>
    <property type="match status" value="1"/>
</dbReference>
<feature type="domain" description="TRAPP14 C-terminal" evidence="3">
    <location>
        <begin position="373"/>
        <end position="563"/>
    </location>
</feature>
<dbReference type="OMA" id="IWNSEGG"/>
<reference evidence="4 5" key="1">
    <citation type="submission" date="2018-03" db="EMBL/GenBank/DDBJ databases">
        <title>Finding Nemo's genes: A chromosome-scale reference assembly of the genome of the orange clownfish Amphiprion percula.</title>
        <authorList>
            <person name="Lehmann R."/>
        </authorList>
    </citation>
    <scope>NUCLEOTIDE SEQUENCE</scope>
</reference>
<name>A0A3P8SSN1_AMPPE</name>
<dbReference type="GO" id="GO:0042127">
    <property type="term" value="P:regulation of cell population proliferation"/>
    <property type="evidence" value="ECO:0007669"/>
    <property type="project" value="Ensembl"/>
</dbReference>
<reference evidence="4" key="3">
    <citation type="submission" date="2025-09" db="UniProtKB">
        <authorList>
            <consortium name="Ensembl"/>
        </authorList>
    </citation>
    <scope>IDENTIFICATION</scope>
</reference>
<keyword evidence="5" id="KW-1185">Reference proteome</keyword>
<dbReference type="PANTHER" id="PTHR16096:SF8">
    <property type="entry name" value="TRAFFICKING PROTEIN PARTICLE COMPLEX SUBUNIT 14"/>
    <property type="match status" value="1"/>
</dbReference>
<sequence>MESQCECFMYFPATQISSMSDAAKYTTLPRRNHVYLGETVQFLLVMRSRRDGEKDGGSGILPWKDLADSLTALASVCVAESELQTPGESPVDLQSSSSEDSVEVRAGDSEALTTDNRTFRQCIPLLSHNFTPSGEIQLGREQVKSALVLDDQVIFCLTVSLDKLPVSTNKAKFVVTVWKQEEDKGELREYDCLTLLQLRSPTHTFKQNLSTFKTQVSTTLDVLPPPSVQCQQMTISGKHLTVLKVLNSCSQEDMCVRDVKILPNYNSSYLPMMPDGSVLIVDNVCHQSAEITMTSFCRIDSKSSHLPSMLSALEEQNFLFQLHLEEKREEDSSEGLEVPLLAVLQWHTPTLPFMRYISTFYSLPSIHIHRPLLVMTASSPTTVSPLEHFWVKYTLLNNLQDFLAIRLIWNSEAPTSQLDHSVGAVVCRSPLNNLGQCRKGSTLSFTVAFQIVRTGLFEMSQHMKLKLQFTASVSTSLMELKSSPRSSPLSSSPVQHDLSQSQSFSHQHPSRSHYFRSDEAMECQAMTPLIGSVGRALFSSSDHSLIPLAKIAKRQCKVLVLEPNLEAHIRWPGVEGYTTDPNIQAL</sequence>
<evidence type="ECO:0000259" key="2">
    <source>
        <dbReference type="Pfam" id="PF15806"/>
    </source>
</evidence>
<feature type="domain" description="TRAPP14 N-terminal" evidence="2">
    <location>
        <begin position="5"/>
        <end position="371"/>
    </location>
</feature>
<dbReference type="STRING" id="161767.ENSAPEP00000015258"/>
<dbReference type="Pfam" id="PF15806">
    <property type="entry name" value="TRAPP14_N"/>
    <property type="match status" value="1"/>
</dbReference>
<dbReference type="Pfam" id="PF23652">
    <property type="entry name" value="TRAPP14_C"/>
    <property type="match status" value="1"/>
</dbReference>
<protein>
    <submittedName>
        <fullName evidence="4">Trafficking protein particle complex subunit 14</fullName>
    </submittedName>
</protein>
<feature type="region of interest" description="Disordered" evidence="1">
    <location>
        <begin position="83"/>
        <end position="110"/>
    </location>
</feature>
<organism evidence="4 5">
    <name type="scientific">Amphiprion percula</name>
    <name type="common">Orange clownfish</name>
    <name type="synonym">Lutjanus percula</name>
    <dbReference type="NCBI Taxonomy" id="161767"/>
    <lineage>
        <taxon>Eukaryota</taxon>
        <taxon>Metazoa</taxon>
        <taxon>Chordata</taxon>
        <taxon>Craniata</taxon>
        <taxon>Vertebrata</taxon>
        <taxon>Euteleostomi</taxon>
        <taxon>Actinopterygii</taxon>
        <taxon>Neopterygii</taxon>
        <taxon>Teleostei</taxon>
        <taxon>Neoteleostei</taxon>
        <taxon>Acanthomorphata</taxon>
        <taxon>Ovalentaria</taxon>
        <taxon>Pomacentridae</taxon>
        <taxon>Amphiprion</taxon>
    </lineage>
</organism>
<evidence type="ECO:0000259" key="3">
    <source>
        <dbReference type="Pfam" id="PF23652"/>
    </source>
</evidence>
<dbReference type="AlphaFoldDB" id="A0A3P8SSN1"/>